<feature type="transmembrane region" description="Helical" evidence="7">
    <location>
        <begin position="418"/>
        <end position="436"/>
    </location>
</feature>
<dbReference type="PANTHER" id="PTHR20855">
    <property type="entry name" value="ADIPOR/PROGESTIN RECEPTOR-RELATED"/>
    <property type="match status" value="1"/>
</dbReference>
<keyword evidence="9" id="KW-1185">Reference proteome</keyword>
<dbReference type="InterPro" id="IPR004254">
    <property type="entry name" value="AdipoR/HlyIII-related"/>
</dbReference>
<proteinExistence type="predicted"/>
<feature type="transmembrane region" description="Helical" evidence="7">
    <location>
        <begin position="531"/>
        <end position="548"/>
    </location>
</feature>
<evidence type="ECO:0000256" key="5">
    <source>
        <dbReference type="PIRSR" id="PIRSR604254-1"/>
    </source>
</evidence>
<evidence type="ECO:0000256" key="6">
    <source>
        <dbReference type="SAM" id="MobiDB-lite"/>
    </source>
</evidence>
<feature type="binding site" evidence="5">
    <location>
        <position position="530"/>
    </location>
    <ligand>
        <name>Zn(2+)</name>
        <dbReference type="ChEBI" id="CHEBI:29105"/>
    </ligand>
</feature>
<keyword evidence="5" id="KW-0479">Metal-binding</keyword>
<evidence type="ECO:0000256" key="4">
    <source>
        <dbReference type="ARBA" id="ARBA00023136"/>
    </source>
</evidence>
<dbReference type="OMA" id="QANENIC"/>
<dbReference type="SUPFAM" id="SSF52047">
    <property type="entry name" value="RNI-like"/>
    <property type="match status" value="1"/>
</dbReference>
<evidence type="ECO:0000256" key="2">
    <source>
        <dbReference type="ARBA" id="ARBA00022692"/>
    </source>
</evidence>
<keyword evidence="2 7" id="KW-0812">Transmembrane</keyword>
<organism evidence="8 9">
    <name type="scientific">Phaeodactylum tricornutum (strain CCAP 1055/1)</name>
    <dbReference type="NCBI Taxonomy" id="556484"/>
    <lineage>
        <taxon>Eukaryota</taxon>
        <taxon>Sar</taxon>
        <taxon>Stramenopiles</taxon>
        <taxon>Ochrophyta</taxon>
        <taxon>Bacillariophyta</taxon>
        <taxon>Bacillariophyceae</taxon>
        <taxon>Bacillariophycidae</taxon>
        <taxon>Naviculales</taxon>
        <taxon>Phaeodactylaceae</taxon>
        <taxon>Phaeodactylum</taxon>
    </lineage>
</organism>
<keyword evidence="3 7" id="KW-1133">Transmembrane helix</keyword>
<dbReference type="eggNOG" id="KOG4243">
    <property type="taxonomic scope" value="Eukaryota"/>
</dbReference>
<dbReference type="HOGENOM" id="CLU_484400_0_0_1"/>
<evidence type="ECO:0000256" key="1">
    <source>
        <dbReference type="ARBA" id="ARBA00004141"/>
    </source>
</evidence>
<dbReference type="PANTHER" id="PTHR20855:SF3">
    <property type="entry name" value="LD03007P"/>
    <property type="match status" value="1"/>
</dbReference>
<sequence>MVSQEYETFADKLPQANENICDSADPAASRRNSSEEELSDDLPADDRIERRVRQGAILPLSMRLVMQISGIGCCQECTGSMALPGSNSINRNGDDANHEETALLGDYDLRALRRQKSAISPLVVGPMMMPGNIDKENSLLERIISEYIASCRFYGCTDRVNAGVLTTLRFSLPSLRVSGSFHDADMLALAEIMIKYGNGALRYIKRLDFSLSSKEGKLNGKAGFRSHGAFTLAKILQISDYIEEVFVDRNRLGPYGASALFIACSSNSSLKRLLMRRCRVRERGALAFAELISTSSECGLAEVDLSANGIGFKGSVSIERAIVERNQNSDLPALIVNMEGNLVLQEVLNGVTHGLGIILALMGSSLLSSSVRHQPSRHVVSCAVYSTSLIVLYTSSTLYHSFFILQNTKYIFEVMDKCAIYILIAGSYTPFLQIVLQHDPLWANGLLAFIWCCCLLGISVEAFFPTYKHKGLFSLAMYLGMGWCCIVCLPEFSRIVPTRLIHLVILGGAAYTLGVPFFVRNNHLDHCIWHIFVMVGSIFHWCGIYFYVATFDDELALANASSS</sequence>
<protein>
    <submittedName>
        <fullName evidence="8">Uncharacterized protein</fullName>
    </submittedName>
</protein>
<dbReference type="InParanoid" id="B7FYV8"/>
<evidence type="ECO:0000256" key="7">
    <source>
        <dbReference type="SAM" id="Phobius"/>
    </source>
</evidence>
<accession>B7FYV8</accession>
<feature type="transmembrane region" description="Helical" evidence="7">
    <location>
        <begin position="442"/>
        <end position="464"/>
    </location>
</feature>
<keyword evidence="4 7" id="KW-0472">Membrane</keyword>
<feature type="transmembrane region" description="Helical" evidence="7">
    <location>
        <begin position="471"/>
        <end position="493"/>
    </location>
</feature>
<feature type="transmembrane region" description="Helical" evidence="7">
    <location>
        <begin position="383"/>
        <end position="406"/>
    </location>
</feature>
<dbReference type="KEGG" id="pti:PHATRDRAFT_45839"/>
<dbReference type="AlphaFoldDB" id="B7FYV8"/>
<dbReference type="OrthoDB" id="186812at2759"/>
<dbReference type="Pfam" id="PF03006">
    <property type="entry name" value="HlyIII"/>
    <property type="match status" value="1"/>
</dbReference>
<dbReference type="Gene3D" id="3.80.10.10">
    <property type="entry name" value="Ribonuclease Inhibitor"/>
    <property type="match status" value="1"/>
</dbReference>
<evidence type="ECO:0000313" key="9">
    <source>
        <dbReference type="Proteomes" id="UP000000759"/>
    </source>
</evidence>
<dbReference type="GeneID" id="7200951"/>
<gene>
    <name evidence="8" type="ORF">PHATRDRAFT_45839</name>
</gene>
<dbReference type="RefSeq" id="XP_002180047.1">
    <property type="nucleotide sequence ID" value="XM_002180011.1"/>
</dbReference>
<feature type="region of interest" description="Disordered" evidence="6">
    <location>
        <begin position="1"/>
        <end position="46"/>
    </location>
</feature>
<evidence type="ECO:0000256" key="3">
    <source>
        <dbReference type="ARBA" id="ARBA00022989"/>
    </source>
</evidence>
<comment type="subcellular location">
    <subcellularLocation>
        <location evidence="1">Membrane</location>
        <topology evidence="1">Multi-pass membrane protein</topology>
    </subcellularLocation>
</comment>
<dbReference type="GO" id="GO:0046872">
    <property type="term" value="F:metal ion binding"/>
    <property type="evidence" value="ECO:0007669"/>
    <property type="project" value="UniProtKB-KW"/>
</dbReference>
<dbReference type="InterPro" id="IPR032675">
    <property type="entry name" value="LRR_dom_sf"/>
</dbReference>
<dbReference type="GO" id="GO:0016020">
    <property type="term" value="C:membrane"/>
    <property type="evidence" value="ECO:0007669"/>
    <property type="project" value="UniProtKB-SubCell"/>
</dbReference>
<evidence type="ECO:0000313" key="8">
    <source>
        <dbReference type="EMBL" id="EEC48238.1"/>
    </source>
</evidence>
<feature type="binding site" evidence="5">
    <location>
        <position position="400"/>
    </location>
    <ligand>
        <name>Zn(2+)</name>
        <dbReference type="ChEBI" id="CHEBI:29105"/>
    </ligand>
</feature>
<feature type="binding site" evidence="5">
    <location>
        <position position="526"/>
    </location>
    <ligand>
        <name>Zn(2+)</name>
        <dbReference type="ChEBI" id="CHEBI:29105"/>
    </ligand>
</feature>
<keyword evidence="5" id="KW-0862">Zinc</keyword>
<reference evidence="8 9" key="1">
    <citation type="journal article" date="2008" name="Nature">
        <title>The Phaeodactylum genome reveals the evolutionary history of diatom genomes.</title>
        <authorList>
            <person name="Bowler C."/>
            <person name="Allen A.E."/>
            <person name="Badger J.H."/>
            <person name="Grimwood J."/>
            <person name="Jabbari K."/>
            <person name="Kuo A."/>
            <person name="Maheswari U."/>
            <person name="Martens C."/>
            <person name="Maumus F."/>
            <person name="Otillar R.P."/>
            <person name="Rayko E."/>
            <person name="Salamov A."/>
            <person name="Vandepoele K."/>
            <person name="Beszteri B."/>
            <person name="Gruber A."/>
            <person name="Heijde M."/>
            <person name="Katinka M."/>
            <person name="Mock T."/>
            <person name="Valentin K."/>
            <person name="Verret F."/>
            <person name="Berges J.A."/>
            <person name="Brownlee C."/>
            <person name="Cadoret J.P."/>
            <person name="Chiovitti A."/>
            <person name="Choi C.J."/>
            <person name="Coesel S."/>
            <person name="De Martino A."/>
            <person name="Detter J.C."/>
            <person name="Durkin C."/>
            <person name="Falciatore A."/>
            <person name="Fournet J."/>
            <person name="Haruta M."/>
            <person name="Huysman M.J."/>
            <person name="Jenkins B.D."/>
            <person name="Jiroutova K."/>
            <person name="Jorgensen R.E."/>
            <person name="Joubert Y."/>
            <person name="Kaplan A."/>
            <person name="Kroger N."/>
            <person name="Kroth P.G."/>
            <person name="La Roche J."/>
            <person name="Lindquist E."/>
            <person name="Lommer M."/>
            <person name="Martin-Jezequel V."/>
            <person name="Lopez P.J."/>
            <person name="Lucas S."/>
            <person name="Mangogna M."/>
            <person name="McGinnis K."/>
            <person name="Medlin L.K."/>
            <person name="Montsant A."/>
            <person name="Oudot-Le Secq M.P."/>
            <person name="Napoli C."/>
            <person name="Obornik M."/>
            <person name="Parker M.S."/>
            <person name="Petit J.L."/>
            <person name="Porcel B.M."/>
            <person name="Poulsen N."/>
            <person name="Robison M."/>
            <person name="Rychlewski L."/>
            <person name="Rynearson T.A."/>
            <person name="Schmutz J."/>
            <person name="Shapiro H."/>
            <person name="Siaut M."/>
            <person name="Stanley M."/>
            <person name="Sussman M.R."/>
            <person name="Taylor A.R."/>
            <person name="Vardi A."/>
            <person name="von Dassow P."/>
            <person name="Vyverman W."/>
            <person name="Willis A."/>
            <person name="Wyrwicz L.S."/>
            <person name="Rokhsar D.S."/>
            <person name="Weissenbach J."/>
            <person name="Armbrust E.V."/>
            <person name="Green B.R."/>
            <person name="Van de Peer Y."/>
            <person name="Grigoriev I.V."/>
        </authorList>
    </citation>
    <scope>NUCLEOTIDE SEQUENCE [LARGE SCALE GENOMIC DNA]</scope>
    <source>
        <strain evidence="8 9">CCAP 1055/1</strain>
    </source>
</reference>
<dbReference type="EMBL" id="CM000611">
    <property type="protein sequence ID" value="EEC48238.1"/>
    <property type="molecule type" value="Genomic_DNA"/>
</dbReference>
<dbReference type="Proteomes" id="UP000000759">
    <property type="component" value="Chromosome 8"/>
</dbReference>
<feature type="transmembrane region" description="Helical" evidence="7">
    <location>
        <begin position="499"/>
        <end position="519"/>
    </location>
</feature>
<dbReference type="PaxDb" id="2850-Phatr45839"/>
<reference evidence="9" key="2">
    <citation type="submission" date="2008-08" db="EMBL/GenBank/DDBJ databases">
        <authorList>
            <consortium name="Diatom Consortium"/>
            <person name="Grigoriev I."/>
            <person name="Grimwood J."/>
            <person name="Kuo A."/>
            <person name="Otillar R.P."/>
            <person name="Salamov A."/>
            <person name="Detter J.C."/>
            <person name="Lindquist E."/>
            <person name="Shapiro H."/>
            <person name="Lucas S."/>
            <person name="Glavina del Rio T."/>
            <person name="Pitluck S."/>
            <person name="Rokhsar D."/>
            <person name="Bowler C."/>
        </authorList>
    </citation>
    <scope>GENOME REANNOTATION</scope>
    <source>
        <strain evidence="9">CCAP 1055/1</strain>
    </source>
</reference>
<name>B7FYV8_PHATC</name>